<dbReference type="CDD" id="cd20557">
    <property type="entry name" value="CYCLIN_ScPCL1-like"/>
    <property type="match status" value="1"/>
</dbReference>
<dbReference type="GO" id="GO:0006355">
    <property type="term" value="P:regulation of DNA-templated transcription"/>
    <property type="evidence" value="ECO:0007669"/>
    <property type="project" value="InterPro"/>
</dbReference>
<feature type="region of interest" description="Disordered" evidence="2">
    <location>
        <begin position="172"/>
        <end position="196"/>
    </location>
</feature>
<organism evidence="3 4">
    <name type="scientific">Sphaeroforma arctica JP610</name>
    <dbReference type="NCBI Taxonomy" id="667725"/>
    <lineage>
        <taxon>Eukaryota</taxon>
        <taxon>Ichthyosporea</taxon>
        <taxon>Ichthyophonida</taxon>
        <taxon>Sphaeroforma</taxon>
    </lineage>
</organism>
<keyword evidence="4" id="KW-1185">Reference proteome</keyword>
<evidence type="ECO:0008006" key="5">
    <source>
        <dbReference type="Google" id="ProtNLM"/>
    </source>
</evidence>
<dbReference type="RefSeq" id="XP_014149425.1">
    <property type="nucleotide sequence ID" value="XM_014293950.1"/>
</dbReference>
<proteinExistence type="predicted"/>
<accession>A0A0L0FHK9</accession>
<evidence type="ECO:0000256" key="1">
    <source>
        <dbReference type="SAM" id="Coils"/>
    </source>
</evidence>
<feature type="region of interest" description="Disordered" evidence="2">
    <location>
        <begin position="15"/>
        <end position="54"/>
    </location>
</feature>
<dbReference type="Proteomes" id="UP000054560">
    <property type="component" value="Unassembled WGS sequence"/>
</dbReference>
<feature type="compositionally biased region" description="Polar residues" evidence="2">
    <location>
        <begin position="28"/>
        <end position="51"/>
    </location>
</feature>
<keyword evidence="1" id="KW-0175">Coiled coil</keyword>
<sequence length="722" mass="83427">MSRWIRSISLGNGMSSHFSEDENEQNDTEMSPTETLTRQHTQQNTKLNSRPSVADETAVEVQDFLKNHVHAFDVKMLVSYNLKKGRISRDVLVMTLIYNQKLTSLDARKHSQDCNSGHASAQAGTYLSQSQDARNQVDCASAYTSDSDSDMNMALEMDNSVPAGNLQFIDPSYQSDKNPLDSSELPSRRRTQAENELSVEKDIKIKKFGKLRPREVAECEAVLSCSQCRFLGCLILASKYTEDTVTSNKQWADSTRMPVWYVNKIERHLLYRLEFNLHVPGNLWDKWCKVVYAQVLSTMGFPTDPTAVGLLNTQFSDTNTHDLISAARRRVTTYASEVGTGVISNVASMLPAPAAAFAAPVIATYFPKFSNGQIKSGESDIENVTQGSPEVSQLQQQSGNMGEIQSTERNGVPQCDFSYQQQQMQQRMQQQQQQQHQQQQQVQEQQEQQQVQQQQQQQQQLQEQQQHLQQQQQQQLQEQEQQQHQNNIQEQLQQQQQQQQQQKQQQLLQQQQLQQLQLQEHLHQQFEQQKQEHIRQQMQLQYEMQQQYAEQQANQQQPSDPEVQWRYQEHYEHRQRELEAQQYRERQSFRETQRKQYEDYLRGKSTQPQQQTQMQPHAHDRAQALIMSNSRELSGDRIQHQQHMGLPPQRGPPTPLQVLSPYLSLSYMGGDTAARTSALQVPRPHSEPPTLSNINQIGSIAYPIPLRTPQLVPQDRMDIYQQ</sequence>
<dbReference type="eggNOG" id="ENOG502R693">
    <property type="taxonomic scope" value="Eukaryota"/>
</dbReference>
<dbReference type="InterPro" id="IPR028938">
    <property type="entry name" value="Rsf1-like"/>
</dbReference>
<reference evidence="3 4" key="1">
    <citation type="submission" date="2011-02" db="EMBL/GenBank/DDBJ databases">
        <title>The Genome Sequence of Sphaeroforma arctica JP610.</title>
        <authorList>
            <consortium name="The Broad Institute Genome Sequencing Platform"/>
            <person name="Russ C."/>
            <person name="Cuomo C."/>
            <person name="Young S.K."/>
            <person name="Zeng Q."/>
            <person name="Gargeya S."/>
            <person name="Alvarado L."/>
            <person name="Berlin A."/>
            <person name="Chapman S.B."/>
            <person name="Chen Z."/>
            <person name="Freedman E."/>
            <person name="Gellesch M."/>
            <person name="Goldberg J."/>
            <person name="Griggs A."/>
            <person name="Gujja S."/>
            <person name="Heilman E."/>
            <person name="Heiman D."/>
            <person name="Howarth C."/>
            <person name="Mehta T."/>
            <person name="Neiman D."/>
            <person name="Pearson M."/>
            <person name="Roberts A."/>
            <person name="Saif S."/>
            <person name="Shea T."/>
            <person name="Shenoy N."/>
            <person name="Sisk P."/>
            <person name="Stolte C."/>
            <person name="Sykes S."/>
            <person name="White J."/>
            <person name="Yandava C."/>
            <person name="Burger G."/>
            <person name="Gray M.W."/>
            <person name="Holland P.W.H."/>
            <person name="King N."/>
            <person name="Lang F.B.F."/>
            <person name="Roger A.J."/>
            <person name="Ruiz-Trillo I."/>
            <person name="Haas B."/>
            <person name="Nusbaum C."/>
            <person name="Birren B."/>
        </authorList>
    </citation>
    <scope>NUCLEOTIDE SEQUENCE [LARGE SCALE GENOMIC DNA]</scope>
    <source>
        <strain evidence="3 4">JP610</strain>
    </source>
</reference>
<dbReference type="EMBL" id="KQ243572">
    <property type="protein sequence ID" value="KNC75523.1"/>
    <property type="molecule type" value="Genomic_DNA"/>
</dbReference>
<name>A0A0L0FHK9_9EUKA</name>
<dbReference type="PANTHER" id="PTHR14296:SF3">
    <property type="entry name" value="DIKAR, ISOFORM F"/>
    <property type="match status" value="1"/>
</dbReference>
<dbReference type="Gene3D" id="1.10.472.10">
    <property type="entry name" value="Cyclin-like"/>
    <property type="match status" value="1"/>
</dbReference>
<dbReference type="PANTHER" id="PTHR14296">
    <property type="entry name" value="REMODELING AND SPACING FACTOR 1"/>
    <property type="match status" value="1"/>
</dbReference>
<feature type="compositionally biased region" description="Polar residues" evidence="2">
    <location>
        <begin position="172"/>
        <end position="185"/>
    </location>
</feature>
<evidence type="ECO:0000313" key="3">
    <source>
        <dbReference type="EMBL" id="KNC75523.1"/>
    </source>
</evidence>
<dbReference type="OrthoDB" id="244495at2759"/>
<dbReference type="GeneID" id="25912460"/>
<dbReference type="GO" id="GO:0031213">
    <property type="term" value="C:RSF complex"/>
    <property type="evidence" value="ECO:0007669"/>
    <property type="project" value="InterPro"/>
</dbReference>
<dbReference type="AlphaFoldDB" id="A0A0L0FHK9"/>
<gene>
    <name evidence="3" type="ORF">SARC_11956</name>
</gene>
<feature type="compositionally biased region" description="Polar residues" evidence="2">
    <location>
        <begin position="379"/>
        <end position="409"/>
    </location>
</feature>
<feature type="coiled-coil region" evidence="1">
    <location>
        <begin position="421"/>
        <end position="536"/>
    </location>
</feature>
<evidence type="ECO:0000313" key="4">
    <source>
        <dbReference type="Proteomes" id="UP000054560"/>
    </source>
</evidence>
<evidence type="ECO:0000256" key="2">
    <source>
        <dbReference type="SAM" id="MobiDB-lite"/>
    </source>
</evidence>
<protein>
    <recommendedName>
        <fullName evidence="5">Cyclin N-terminal domain-containing protein</fullName>
    </recommendedName>
</protein>
<feature type="region of interest" description="Disordered" evidence="2">
    <location>
        <begin position="379"/>
        <end position="410"/>
    </location>
</feature>